<dbReference type="Gramene" id="OGLUM06G03200.1">
    <property type="protein sequence ID" value="OGLUM06G03200.1"/>
    <property type="gene ID" value="OGLUM06G03200"/>
</dbReference>
<dbReference type="PANTHER" id="PTHR46610">
    <property type="entry name" value="OS05G0181300 PROTEIN"/>
    <property type="match status" value="1"/>
</dbReference>
<name>A0A0E0A500_9ORYZ</name>
<keyword evidence="1" id="KW-1133">Transmembrane helix</keyword>
<sequence>MMIAGDGRGWLLPQIVMTVASAAALALALWRQQPGGRGGGGGPAAILLAAAPYALLLLLLWCLRAFERAAGAGDAAAQGRLRLAVWLLSSALTVTFAARVAPLMHGAAAVLVWAMSAATICGGFYMLDLFPLHRRLDRNN</sequence>
<dbReference type="Proteomes" id="UP000026961">
    <property type="component" value="Chromosome 6"/>
</dbReference>
<organism evidence="2">
    <name type="scientific">Oryza glumipatula</name>
    <dbReference type="NCBI Taxonomy" id="40148"/>
    <lineage>
        <taxon>Eukaryota</taxon>
        <taxon>Viridiplantae</taxon>
        <taxon>Streptophyta</taxon>
        <taxon>Embryophyta</taxon>
        <taxon>Tracheophyta</taxon>
        <taxon>Spermatophyta</taxon>
        <taxon>Magnoliopsida</taxon>
        <taxon>Liliopsida</taxon>
        <taxon>Poales</taxon>
        <taxon>Poaceae</taxon>
        <taxon>BOP clade</taxon>
        <taxon>Oryzoideae</taxon>
        <taxon>Oryzeae</taxon>
        <taxon>Oryzinae</taxon>
        <taxon>Oryza</taxon>
    </lineage>
</organism>
<evidence type="ECO:0000313" key="3">
    <source>
        <dbReference type="Proteomes" id="UP000026961"/>
    </source>
</evidence>
<feature type="transmembrane region" description="Helical" evidence="1">
    <location>
        <begin position="83"/>
        <end position="101"/>
    </location>
</feature>
<feature type="transmembrane region" description="Helical" evidence="1">
    <location>
        <begin position="12"/>
        <end position="30"/>
    </location>
</feature>
<dbReference type="InterPro" id="IPR045501">
    <property type="entry name" value="DUF6490"/>
</dbReference>
<dbReference type="EnsemblPlants" id="OGLUM06G03200.1">
    <property type="protein sequence ID" value="OGLUM06G03200.1"/>
    <property type="gene ID" value="OGLUM06G03200"/>
</dbReference>
<dbReference type="AlphaFoldDB" id="A0A0E0A500"/>
<evidence type="ECO:0000256" key="1">
    <source>
        <dbReference type="SAM" id="Phobius"/>
    </source>
</evidence>
<keyword evidence="1" id="KW-0812">Transmembrane</keyword>
<keyword evidence="3" id="KW-1185">Reference proteome</keyword>
<reference evidence="2" key="2">
    <citation type="submission" date="2018-05" db="EMBL/GenBank/DDBJ databases">
        <title>OgluRS3 (Oryza glumaepatula Reference Sequence Version 3).</title>
        <authorList>
            <person name="Zhang J."/>
            <person name="Kudrna D."/>
            <person name="Lee S."/>
            <person name="Talag J."/>
            <person name="Welchert J."/>
            <person name="Wing R.A."/>
        </authorList>
    </citation>
    <scope>NUCLEOTIDE SEQUENCE [LARGE SCALE GENOMIC DNA]</scope>
</reference>
<keyword evidence="1" id="KW-0472">Membrane</keyword>
<evidence type="ECO:0000313" key="2">
    <source>
        <dbReference type="EnsemblPlants" id="OGLUM06G03200.1"/>
    </source>
</evidence>
<dbReference type="HOGENOM" id="CLU_120305_2_0_1"/>
<reference evidence="2" key="1">
    <citation type="submission" date="2015-04" db="UniProtKB">
        <authorList>
            <consortium name="EnsemblPlants"/>
        </authorList>
    </citation>
    <scope>IDENTIFICATION</scope>
</reference>
<dbReference type="PANTHER" id="PTHR46610:SF20">
    <property type="entry name" value="OS05G0181300 PROTEIN"/>
    <property type="match status" value="1"/>
</dbReference>
<dbReference type="Pfam" id="PF20100">
    <property type="entry name" value="DUF6490"/>
    <property type="match status" value="1"/>
</dbReference>
<feature type="transmembrane region" description="Helical" evidence="1">
    <location>
        <begin position="107"/>
        <end position="130"/>
    </location>
</feature>
<proteinExistence type="predicted"/>
<accession>A0A0E0A500</accession>
<protein>
    <submittedName>
        <fullName evidence="2">Uncharacterized protein</fullName>
    </submittedName>
</protein>
<feature type="transmembrane region" description="Helical" evidence="1">
    <location>
        <begin position="42"/>
        <end position="63"/>
    </location>
</feature>